<accession>A0A6M3KYJ6</accession>
<reference evidence="3" key="1">
    <citation type="submission" date="2020-03" db="EMBL/GenBank/DDBJ databases">
        <title>The deep terrestrial virosphere.</title>
        <authorList>
            <person name="Holmfeldt K."/>
            <person name="Nilsson E."/>
            <person name="Simone D."/>
            <person name="Lopez-Fernandez M."/>
            <person name="Wu X."/>
            <person name="de Brujin I."/>
            <person name="Lundin D."/>
            <person name="Andersson A."/>
            <person name="Bertilsson S."/>
            <person name="Dopson M."/>
        </authorList>
    </citation>
    <scope>NUCLEOTIDE SEQUENCE</scope>
    <source>
        <strain evidence="3">MM415B02101</strain>
    </source>
</reference>
<dbReference type="GO" id="GO:0007059">
    <property type="term" value="P:chromosome segregation"/>
    <property type="evidence" value="ECO:0007669"/>
    <property type="project" value="TreeGrafter"/>
</dbReference>
<dbReference type="AlphaFoldDB" id="A0A6M3KYJ6"/>
<dbReference type="Gene3D" id="3.90.1530.10">
    <property type="entry name" value="Conserved hypothetical protein from pyrococcus furiosus pfu- 392566-001, ParB domain"/>
    <property type="match status" value="1"/>
</dbReference>
<dbReference type="InterPro" id="IPR050336">
    <property type="entry name" value="Chromosome_partition/occlusion"/>
</dbReference>
<dbReference type="EMBL" id="MT142626">
    <property type="protein sequence ID" value="QJA86275.1"/>
    <property type="molecule type" value="Genomic_DNA"/>
</dbReference>
<evidence type="ECO:0000256" key="1">
    <source>
        <dbReference type="SAM" id="MobiDB-lite"/>
    </source>
</evidence>
<dbReference type="GO" id="GO:0005694">
    <property type="term" value="C:chromosome"/>
    <property type="evidence" value="ECO:0007669"/>
    <property type="project" value="TreeGrafter"/>
</dbReference>
<evidence type="ECO:0000313" key="3">
    <source>
        <dbReference type="EMBL" id="QJA86275.1"/>
    </source>
</evidence>
<feature type="compositionally biased region" description="Basic and acidic residues" evidence="1">
    <location>
        <begin position="244"/>
        <end position="258"/>
    </location>
</feature>
<dbReference type="CDD" id="cd16405">
    <property type="entry name" value="RepB_like_N"/>
    <property type="match status" value="1"/>
</dbReference>
<dbReference type="Pfam" id="PF02195">
    <property type="entry name" value="ParB_N"/>
    <property type="match status" value="1"/>
</dbReference>
<organism evidence="3">
    <name type="scientific">viral metagenome</name>
    <dbReference type="NCBI Taxonomy" id="1070528"/>
    <lineage>
        <taxon>unclassified sequences</taxon>
        <taxon>metagenomes</taxon>
        <taxon>organismal metagenomes</taxon>
    </lineage>
</organism>
<name>A0A6M3KYJ6_9ZZZZ</name>
<gene>
    <name evidence="3" type="ORF">MM415B02101_0011</name>
</gene>
<dbReference type="SUPFAM" id="SSF110849">
    <property type="entry name" value="ParB/Sulfiredoxin"/>
    <property type="match status" value="1"/>
</dbReference>
<dbReference type="SMART" id="SM00470">
    <property type="entry name" value="ParB"/>
    <property type="match status" value="1"/>
</dbReference>
<dbReference type="InterPro" id="IPR036086">
    <property type="entry name" value="ParB/Sulfiredoxin_sf"/>
</dbReference>
<sequence>MKIKVKDILANPYRDFNICPLDPYKIDELVGSIGETEFWENFLVRPHPEIKEKYQLAYGHHRFEAVKKSGIKEVDNIPIKNLDDAMMIKIMANENMDQWATNPKVVNESVRVAREYLNTEFKKAKDIKDLPRAFLKLKALKGRGSFAQIQNQNIGRPILLEFLGSNWKGSMIDEALRQLDSEKGMKEAFEVFDIQADAKAFRKTTDKDSGDIVIPKGKEKATAKKVAAMINERKKETASGMSENFKRKNRDDKKVKPIRGKTDKENDVKVFTRMVVENISEKEARLKDISSEIKTFNLAIKNAYSRTSSLNALLKELEVNEVGGLKSIFVIKDIEDLLKELKIILSVFGYDTKLQNNLLN</sequence>
<dbReference type="InterPro" id="IPR037972">
    <property type="entry name" value="RepB_N"/>
</dbReference>
<dbReference type="GO" id="GO:0045881">
    <property type="term" value="P:positive regulation of sporulation resulting in formation of a cellular spore"/>
    <property type="evidence" value="ECO:0007669"/>
    <property type="project" value="TreeGrafter"/>
</dbReference>
<protein>
    <recommendedName>
        <fullName evidence="2">ParB-like N-terminal domain-containing protein</fullName>
    </recommendedName>
</protein>
<dbReference type="InterPro" id="IPR003115">
    <property type="entry name" value="ParB_N"/>
</dbReference>
<dbReference type="PANTHER" id="PTHR33375:SF1">
    <property type="entry name" value="CHROMOSOME-PARTITIONING PROTEIN PARB-RELATED"/>
    <property type="match status" value="1"/>
</dbReference>
<dbReference type="PANTHER" id="PTHR33375">
    <property type="entry name" value="CHROMOSOME-PARTITIONING PROTEIN PARB-RELATED"/>
    <property type="match status" value="1"/>
</dbReference>
<feature type="domain" description="ParB-like N-terminal" evidence="2">
    <location>
        <begin position="1"/>
        <end position="94"/>
    </location>
</feature>
<feature type="region of interest" description="Disordered" evidence="1">
    <location>
        <begin position="237"/>
        <end position="258"/>
    </location>
</feature>
<evidence type="ECO:0000259" key="2">
    <source>
        <dbReference type="SMART" id="SM00470"/>
    </source>
</evidence>
<proteinExistence type="predicted"/>